<protein>
    <recommendedName>
        <fullName evidence="4">DUF5667 domain-containing protein</fullName>
    </recommendedName>
</protein>
<gene>
    <name evidence="2" type="ORF">ZIOFF_041868</name>
</gene>
<evidence type="ECO:0000313" key="3">
    <source>
        <dbReference type="Proteomes" id="UP000734854"/>
    </source>
</evidence>
<evidence type="ECO:0008006" key="4">
    <source>
        <dbReference type="Google" id="ProtNLM"/>
    </source>
</evidence>
<sequence>MAHCRIVMNNGSLRFVVVPLIIFLIASALLPPAMGATASNPAYGALDPNKPFNWALQLYAIARMANHTTVEVTHLLQGRHAAEATTDVRLRILEISHTCTHKEG</sequence>
<feature type="signal peptide" evidence="1">
    <location>
        <begin position="1"/>
        <end position="35"/>
    </location>
</feature>
<feature type="chain" id="PRO_5035249618" description="DUF5667 domain-containing protein" evidence="1">
    <location>
        <begin position="36"/>
        <end position="104"/>
    </location>
</feature>
<evidence type="ECO:0000313" key="2">
    <source>
        <dbReference type="EMBL" id="KAG6501981.1"/>
    </source>
</evidence>
<dbReference type="Proteomes" id="UP000734854">
    <property type="component" value="Unassembled WGS sequence"/>
</dbReference>
<dbReference type="EMBL" id="JACMSC010000011">
    <property type="protein sequence ID" value="KAG6501981.1"/>
    <property type="molecule type" value="Genomic_DNA"/>
</dbReference>
<dbReference type="AlphaFoldDB" id="A0A8J5G897"/>
<accession>A0A8J5G897</accession>
<organism evidence="2 3">
    <name type="scientific">Zingiber officinale</name>
    <name type="common">Ginger</name>
    <name type="synonym">Amomum zingiber</name>
    <dbReference type="NCBI Taxonomy" id="94328"/>
    <lineage>
        <taxon>Eukaryota</taxon>
        <taxon>Viridiplantae</taxon>
        <taxon>Streptophyta</taxon>
        <taxon>Embryophyta</taxon>
        <taxon>Tracheophyta</taxon>
        <taxon>Spermatophyta</taxon>
        <taxon>Magnoliopsida</taxon>
        <taxon>Liliopsida</taxon>
        <taxon>Zingiberales</taxon>
        <taxon>Zingiberaceae</taxon>
        <taxon>Zingiber</taxon>
    </lineage>
</organism>
<keyword evidence="1" id="KW-0732">Signal</keyword>
<evidence type="ECO:0000256" key="1">
    <source>
        <dbReference type="SAM" id="SignalP"/>
    </source>
</evidence>
<comment type="caution">
    <text evidence="2">The sequence shown here is derived from an EMBL/GenBank/DDBJ whole genome shotgun (WGS) entry which is preliminary data.</text>
</comment>
<keyword evidence="3" id="KW-1185">Reference proteome</keyword>
<proteinExistence type="predicted"/>
<name>A0A8J5G897_ZINOF</name>
<reference evidence="2 3" key="1">
    <citation type="submission" date="2020-08" db="EMBL/GenBank/DDBJ databases">
        <title>Plant Genome Project.</title>
        <authorList>
            <person name="Zhang R.-G."/>
        </authorList>
    </citation>
    <scope>NUCLEOTIDE SEQUENCE [LARGE SCALE GENOMIC DNA]</scope>
    <source>
        <tissue evidence="2">Rhizome</tissue>
    </source>
</reference>